<dbReference type="Proteomes" id="UP000240830">
    <property type="component" value="Unassembled WGS sequence"/>
</dbReference>
<proteinExistence type="inferred from homology"/>
<name>A0A2H9TLF5_9FUNG</name>
<dbReference type="SUPFAM" id="SSF56112">
    <property type="entry name" value="Protein kinase-like (PK-like)"/>
    <property type="match status" value="1"/>
</dbReference>
<evidence type="ECO:0000256" key="1">
    <source>
        <dbReference type="ARBA" id="ARBA00009670"/>
    </source>
</evidence>
<reference evidence="4 5" key="1">
    <citation type="submission" date="2016-10" db="EMBL/GenBank/DDBJ databases">
        <title>The genome of Paramicrosporidium saccamoebae is the missing link in understanding Cryptomycota and Microsporidia evolution.</title>
        <authorList>
            <person name="Quandt C.A."/>
            <person name="Beaudet D."/>
            <person name="Corsaro D."/>
            <person name="Michel R."/>
            <person name="Corradi N."/>
            <person name="James T."/>
        </authorList>
    </citation>
    <scope>NUCLEOTIDE SEQUENCE [LARGE SCALE GENOMIC DNA]</scope>
    <source>
        <strain evidence="4 5">KSL3</strain>
    </source>
</reference>
<accession>A0A2H9TLF5</accession>
<organism evidence="4 5">
    <name type="scientific">Paramicrosporidium saccamoebae</name>
    <dbReference type="NCBI Taxonomy" id="1246581"/>
    <lineage>
        <taxon>Eukaryota</taxon>
        <taxon>Fungi</taxon>
        <taxon>Fungi incertae sedis</taxon>
        <taxon>Cryptomycota</taxon>
        <taxon>Cryptomycota incertae sedis</taxon>
        <taxon>Paramicrosporidium</taxon>
    </lineage>
</organism>
<dbReference type="GO" id="GO:0016301">
    <property type="term" value="F:kinase activity"/>
    <property type="evidence" value="ECO:0007669"/>
    <property type="project" value="UniProtKB-KW"/>
</dbReference>
<dbReference type="InterPro" id="IPR011009">
    <property type="entry name" value="Kinase-like_dom_sf"/>
</dbReference>
<comment type="similarity">
    <text evidence="1">Belongs to the protein kinase superfamily. ADCK protein kinase family.</text>
</comment>
<dbReference type="CDD" id="cd13971">
    <property type="entry name" value="ADCK2-like"/>
    <property type="match status" value="1"/>
</dbReference>
<dbReference type="OrthoDB" id="1290869at2759"/>
<keyword evidence="4" id="KW-0808">Transferase</keyword>
<feature type="transmembrane region" description="Helical" evidence="2">
    <location>
        <begin position="68"/>
        <end position="89"/>
    </location>
</feature>
<dbReference type="PANTHER" id="PTHR45890:SF1">
    <property type="entry name" value="AARF DOMAIN CONTAINING KINASE 2"/>
    <property type="match status" value="1"/>
</dbReference>
<dbReference type="STRING" id="1246581.A0A2H9TLF5"/>
<sequence>MIFNIAAVLKSIQIFTWDVNYLAELASRKSRFSSRPNLYRQLPHSKLIPPLVARKQRYLHRLGMPLRLLLRLAHLGVIFGPAFLLVAPICALSPGRKRPLLHGIMYWCLQRAGATFIKLGQWASTRPDILSPELCRVLCELNSRAPAHSMTWNRHVFRSEFGVELEQIFRDFDCNPSGSGTVAQVHRAWLRKSGLEVAVKICHPNIEEHIERDLRLMKIMAEVAHSIPLFRNFNLPEEVGYFSQMMRQQLNLRHEAYALDHFSRNFSYWKNVHVPVPVYQFVSTHILTETFATGTAISAFSCDSLEESLTDPEKEVWTLAKTQIATIGLQSFLQMLLWDNFVHADLHPGNIFVRFVNKRGKVYWSDRPSKELVHLIAQEDLIPQLVYLDTGLVTQLSRKDFQNFNDLFKALVLHGDGYRAGQLIIERCPPQHRSRIVDPDGFCRSMDTIVQPIFRNVSLKLKSFAIAPIIFQVFDLVRDHRVHLDGSFTNLVMSFGCVEGLGRQLSPDLNLLPFLASAALQYLVTNVAFKLDQIRDNAALVVMVSKHWRESFHLPTLTLLSTIEQYLAKHSTTSQGDSLERERLCHVRNGGDVPKGQL</sequence>
<dbReference type="InterPro" id="IPR004147">
    <property type="entry name" value="ABC1_dom"/>
</dbReference>
<dbReference type="AlphaFoldDB" id="A0A2H9TLF5"/>
<evidence type="ECO:0000259" key="3">
    <source>
        <dbReference type="Pfam" id="PF03109"/>
    </source>
</evidence>
<keyword evidence="5" id="KW-1185">Reference proteome</keyword>
<dbReference type="EMBL" id="MTSL01000114">
    <property type="protein sequence ID" value="PJF18577.1"/>
    <property type="molecule type" value="Genomic_DNA"/>
</dbReference>
<gene>
    <name evidence="4" type="ORF">PSACC_01600</name>
</gene>
<comment type="caution">
    <text evidence="4">The sequence shown here is derived from an EMBL/GenBank/DDBJ whole genome shotgun (WGS) entry which is preliminary data.</text>
</comment>
<dbReference type="InterPro" id="IPR044095">
    <property type="entry name" value="ADCK2_dom"/>
</dbReference>
<keyword evidence="4" id="KW-0418">Kinase</keyword>
<evidence type="ECO:0000313" key="5">
    <source>
        <dbReference type="Proteomes" id="UP000240830"/>
    </source>
</evidence>
<dbReference type="Pfam" id="PF03109">
    <property type="entry name" value="ABC1"/>
    <property type="match status" value="1"/>
</dbReference>
<keyword evidence="2" id="KW-0472">Membrane</keyword>
<keyword evidence="2" id="KW-0812">Transmembrane</keyword>
<feature type="domain" description="ABC1 atypical kinase-like" evidence="3">
    <location>
        <begin position="141"/>
        <end position="412"/>
    </location>
</feature>
<dbReference type="GO" id="GO:0005739">
    <property type="term" value="C:mitochondrion"/>
    <property type="evidence" value="ECO:0007669"/>
    <property type="project" value="TreeGrafter"/>
</dbReference>
<dbReference type="InterPro" id="IPR052402">
    <property type="entry name" value="ADCK_kinase"/>
</dbReference>
<dbReference type="PANTHER" id="PTHR45890">
    <property type="entry name" value="AARF DOMAIN CONTAINING KINASE 2 (PREDICTED)"/>
    <property type="match status" value="1"/>
</dbReference>
<evidence type="ECO:0000313" key="4">
    <source>
        <dbReference type="EMBL" id="PJF18577.1"/>
    </source>
</evidence>
<protein>
    <submittedName>
        <fullName evidence="4">Atypical/ABC1/ABC1-C protein kinase</fullName>
    </submittedName>
</protein>
<keyword evidence="2" id="KW-1133">Transmembrane helix</keyword>
<evidence type="ECO:0000256" key="2">
    <source>
        <dbReference type="SAM" id="Phobius"/>
    </source>
</evidence>